<organism evidence="2 3">
    <name type="scientific">Halocynthiibacter halioticoli</name>
    <dbReference type="NCBI Taxonomy" id="2986804"/>
    <lineage>
        <taxon>Bacteria</taxon>
        <taxon>Pseudomonadati</taxon>
        <taxon>Pseudomonadota</taxon>
        <taxon>Alphaproteobacteria</taxon>
        <taxon>Rhodobacterales</taxon>
        <taxon>Paracoccaceae</taxon>
        <taxon>Halocynthiibacter</taxon>
    </lineage>
</organism>
<keyword evidence="3" id="KW-1185">Reference proteome</keyword>
<dbReference type="AlphaFoldDB" id="A0AAE3J2R2"/>
<evidence type="ECO:0000313" key="3">
    <source>
        <dbReference type="Proteomes" id="UP001208041"/>
    </source>
</evidence>
<dbReference type="Pfam" id="PF03831">
    <property type="entry name" value="YjdM"/>
    <property type="match status" value="1"/>
</dbReference>
<dbReference type="InterPro" id="IPR013991">
    <property type="entry name" value="PhnaA_N_proteobac"/>
</dbReference>
<dbReference type="PANTHER" id="PTHR30305:SF3">
    <property type="entry name" value="PROTEIN YJDM"/>
    <property type="match status" value="1"/>
</dbReference>
<protein>
    <submittedName>
        <fullName evidence="2">PhnA domain-containing protein</fullName>
    </submittedName>
</protein>
<reference evidence="2" key="1">
    <citation type="submission" date="2022-10" db="EMBL/GenBank/DDBJ databases">
        <authorList>
            <person name="Yue Y."/>
        </authorList>
    </citation>
    <scope>NUCLEOTIDE SEQUENCE</scope>
    <source>
        <strain evidence="2">Z654</strain>
    </source>
</reference>
<dbReference type="Proteomes" id="UP001208041">
    <property type="component" value="Unassembled WGS sequence"/>
</dbReference>
<evidence type="ECO:0000259" key="1">
    <source>
        <dbReference type="SMART" id="SM00782"/>
    </source>
</evidence>
<dbReference type="Gene3D" id="2.30.30.40">
    <property type="entry name" value="SH3 Domains"/>
    <property type="match status" value="1"/>
</dbReference>
<gene>
    <name evidence="2" type="ORF">OH136_11670</name>
</gene>
<dbReference type="EMBL" id="JAOYFC010000002">
    <property type="protein sequence ID" value="MCV6825211.1"/>
    <property type="molecule type" value="Genomic_DNA"/>
</dbReference>
<proteinExistence type="predicted"/>
<dbReference type="InterPro" id="IPR013988">
    <property type="entry name" value="YjdM_C"/>
</dbReference>
<dbReference type="SMART" id="SM00782">
    <property type="entry name" value="PhnA_Zn_Ribbon"/>
    <property type="match status" value="1"/>
</dbReference>
<name>A0AAE3J2R2_9RHOB</name>
<dbReference type="RefSeq" id="WP_263954056.1">
    <property type="nucleotide sequence ID" value="NZ_JAOYFC010000002.1"/>
</dbReference>
<sequence>MPLSALSARSNDQCELCGSSDHLAQYDVGPNADNTVHMSAFLCQKCIEQIDGELDPHHWRCLTSSMWSEHAPVKVLVWRLLDRLKDEAWAHDLFDMLDLEADELEWAKAGAAVPKLEHKDANGTVLVAGDAVTLVKDLPVKGAGFTAKRGTAVRNISLVEDNAGQIEGRVEGQRIVILTEFVKKR</sequence>
<evidence type="ECO:0000313" key="2">
    <source>
        <dbReference type="EMBL" id="MCV6825211.1"/>
    </source>
</evidence>
<feature type="domain" description="PhnA protein N-terminal proteobacterial" evidence="1">
    <location>
        <begin position="5"/>
        <end position="51"/>
    </location>
</feature>
<dbReference type="PANTHER" id="PTHR30305">
    <property type="entry name" value="PROTEIN YJDM-RELATED"/>
    <property type="match status" value="1"/>
</dbReference>
<accession>A0AAE3J2R2</accession>
<dbReference type="SUPFAM" id="SSF82057">
    <property type="entry name" value="Prokaryotic SH3-related domain"/>
    <property type="match status" value="1"/>
</dbReference>
<comment type="caution">
    <text evidence="2">The sequence shown here is derived from an EMBL/GenBank/DDBJ whole genome shotgun (WGS) entry which is preliminary data.</text>
</comment>